<organism evidence="2 3">
    <name type="scientific">Iris pallida</name>
    <name type="common">Sweet iris</name>
    <dbReference type="NCBI Taxonomy" id="29817"/>
    <lineage>
        <taxon>Eukaryota</taxon>
        <taxon>Viridiplantae</taxon>
        <taxon>Streptophyta</taxon>
        <taxon>Embryophyta</taxon>
        <taxon>Tracheophyta</taxon>
        <taxon>Spermatophyta</taxon>
        <taxon>Magnoliopsida</taxon>
        <taxon>Liliopsida</taxon>
        <taxon>Asparagales</taxon>
        <taxon>Iridaceae</taxon>
        <taxon>Iridoideae</taxon>
        <taxon>Irideae</taxon>
        <taxon>Iris</taxon>
    </lineage>
</organism>
<feature type="compositionally biased region" description="Basic and acidic residues" evidence="1">
    <location>
        <begin position="128"/>
        <end position="141"/>
    </location>
</feature>
<feature type="compositionally biased region" description="Polar residues" evidence="1">
    <location>
        <begin position="145"/>
        <end position="159"/>
    </location>
</feature>
<evidence type="ECO:0000256" key="1">
    <source>
        <dbReference type="SAM" id="MobiDB-lite"/>
    </source>
</evidence>
<dbReference type="PANTHER" id="PTHR47805">
    <property type="entry name" value="SAGA-ASSOCIATED FACTOR 73"/>
    <property type="match status" value="1"/>
</dbReference>
<evidence type="ECO:0008006" key="4">
    <source>
        <dbReference type="Google" id="ProtNLM"/>
    </source>
</evidence>
<dbReference type="EMBL" id="JANAVB010006599">
    <property type="protein sequence ID" value="KAJ6844515.1"/>
    <property type="molecule type" value="Genomic_DNA"/>
</dbReference>
<comment type="caution">
    <text evidence="2">The sequence shown here is derived from an EMBL/GenBank/DDBJ whole genome shotgun (WGS) entry which is preliminary data.</text>
</comment>
<dbReference type="InterPro" id="IPR037804">
    <property type="entry name" value="SGF73"/>
</dbReference>
<dbReference type="GO" id="GO:0000124">
    <property type="term" value="C:SAGA complex"/>
    <property type="evidence" value="ECO:0007669"/>
    <property type="project" value="InterPro"/>
</dbReference>
<proteinExistence type="predicted"/>
<reference evidence="2" key="1">
    <citation type="journal article" date="2023" name="GigaByte">
        <title>Genome assembly of the bearded iris, Iris pallida Lam.</title>
        <authorList>
            <person name="Bruccoleri R.E."/>
            <person name="Oakeley E.J."/>
            <person name="Faust A.M.E."/>
            <person name="Altorfer M."/>
            <person name="Dessus-Babus S."/>
            <person name="Burckhardt D."/>
            <person name="Oertli M."/>
            <person name="Naumann U."/>
            <person name="Petersen F."/>
            <person name="Wong J."/>
        </authorList>
    </citation>
    <scope>NUCLEOTIDE SEQUENCE</scope>
    <source>
        <strain evidence="2">GSM-AAB239-AS_SAM_17_03QT</strain>
    </source>
</reference>
<feature type="compositionally biased region" description="Basic and acidic residues" evidence="1">
    <location>
        <begin position="104"/>
        <end position="113"/>
    </location>
</feature>
<name>A0AAX6HW76_IRIPA</name>
<accession>A0AAX6HW76</accession>
<feature type="region of interest" description="Disordered" evidence="1">
    <location>
        <begin position="103"/>
        <end position="164"/>
    </location>
</feature>
<evidence type="ECO:0000313" key="3">
    <source>
        <dbReference type="Proteomes" id="UP001140949"/>
    </source>
</evidence>
<reference evidence="2" key="2">
    <citation type="submission" date="2023-04" db="EMBL/GenBank/DDBJ databases">
        <authorList>
            <person name="Bruccoleri R.E."/>
            <person name="Oakeley E.J."/>
            <person name="Faust A.-M."/>
            <person name="Dessus-Babus S."/>
            <person name="Altorfer M."/>
            <person name="Burckhardt D."/>
            <person name="Oertli M."/>
            <person name="Naumann U."/>
            <person name="Petersen F."/>
            <person name="Wong J."/>
        </authorList>
    </citation>
    <scope>NUCLEOTIDE SEQUENCE</scope>
    <source>
        <strain evidence="2">GSM-AAB239-AS_SAM_17_03QT</strain>
        <tissue evidence="2">Leaf</tissue>
    </source>
</reference>
<protein>
    <recommendedName>
        <fullName evidence="4">SAGA-associated factor 11</fullName>
    </recommendedName>
</protein>
<keyword evidence="3" id="KW-1185">Reference proteome</keyword>
<feature type="compositionally biased region" description="Basic residues" evidence="1">
    <location>
        <begin position="114"/>
        <end position="125"/>
    </location>
</feature>
<dbReference type="PANTHER" id="PTHR47805:SF1">
    <property type="entry name" value="SAGA-ASSOCIATED FACTOR 73"/>
    <property type="match status" value="1"/>
</dbReference>
<dbReference type="Proteomes" id="UP001140949">
    <property type="component" value="Unassembled WGS sequence"/>
</dbReference>
<evidence type="ECO:0000313" key="2">
    <source>
        <dbReference type="EMBL" id="KAJ6844515.1"/>
    </source>
</evidence>
<gene>
    <name evidence="2" type="ORF">M6B38_292975</name>
</gene>
<dbReference type="AlphaFoldDB" id="A0AAX6HW76"/>
<sequence length="270" mass="29445">MVRMAGHGRMKALARLLETGGIPEKASEEVESEQIAIQNIHMQFFDADEANILEEKDMHVFGCRPLTDPLCLVCCNACKKPIKASQYAAHAERCSSISSTADTALERDGDNGHKKPPRKGRRKLQAGKGKEHEKSTSKGEDSAAPSESNLNDHNSTPCSPSGEAQRILDTVDRAATRNASGICIGGKNCSSGVPSPLATKIYYSQGSHRLRIALGHLYHKMSPKEHGHDSVCVEVKQDSKALHETHKDGVTQMKVDQQSAFQNNSERMAM</sequence>